<dbReference type="InterPro" id="IPR029058">
    <property type="entry name" value="AB_hydrolase_fold"/>
</dbReference>
<dbReference type="InterPro" id="IPR050300">
    <property type="entry name" value="GDXG_lipolytic_enzyme"/>
</dbReference>
<dbReference type="PROSITE" id="PS00122">
    <property type="entry name" value="CARBOXYLESTERASE_B_1"/>
    <property type="match status" value="1"/>
</dbReference>
<evidence type="ECO:0000313" key="3">
    <source>
        <dbReference type="EMBL" id="SVC49664.1"/>
    </source>
</evidence>
<evidence type="ECO:0000256" key="1">
    <source>
        <dbReference type="ARBA" id="ARBA00022801"/>
    </source>
</evidence>
<dbReference type="Gene3D" id="3.40.50.1820">
    <property type="entry name" value="alpha/beta hydrolase"/>
    <property type="match status" value="1"/>
</dbReference>
<accession>A0A382ML09</accession>
<keyword evidence="1" id="KW-0378">Hydrolase</keyword>
<dbReference type="InterPro" id="IPR019826">
    <property type="entry name" value="Carboxylesterase_B_AS"/>
</dbReference>
<organism evidence="3">
    <name type="scientific">marine metagenome</name>
    <dbReference type="NCBI Taxonomy" id="408172"/>
    <lineage>
        <taxon>unclassified sequences</taxon>
        <taxon>metagenomes</taxon>
        <taxon>ecological metagenomes</taxon>
    </lineage>
</organism>
<name>A0A382ML09_9ZZZZ</name>
<gene>
    <name evidence="3" type="ORF">METZ01_LOCUS302518</name>
</gene>
<dbReference type="Pfam" id="PF20434">
    <property type="entry name" value="BD-FAE"/>
    <property type="match status" value="1"/>
</dbReference>
<dbReference type="InterPro" id="IPR049492">
    <property type="entry name" value="BD-FAE-like_dom"/>
</dbReference>
<dbReference type="GO" id="GO:0016787">
    <property type="term" value="F:hydrolase activity"/>
    <property type="evidence" value="ECO:0007669"/>
    <property type="project" value="UniProtKB-KW"/>
</dbReference>
<sequence length="325" mass="35316">MKKSLYWLILLAGLMAGQMTLSANDEDLETVRAGVRQIGKQFNPRVLAATRDLYLPLQKQASRDGVGIINNISYGNDELQTVDIYLPQEKPVSAPVIVFLHGGGMVAGDKDMGNTDGLLYGNIPTFFARQGMIGINANYRLVPNIHWPQGAEDVRDIVAWIKGNILDFGGDPESIFLMGSSAGASHVATYLFHEPSHLISGSGVIGGILNSGSFSASDSDVAKTYYGKDRNQRERRVGLGLISSYQGSRIPVFLLSAQFDSFGIETSVAKAYAMLCDKYEDCPKYVQLHGHNHVSGVMSFNSTDDQMSGQVLEFVQDVLSPATDP</sequence>
<protein>
    <recommendedName>
        <fullName evidence="2">BD-FAE-like domain-containing protein</fullName>
    </recommendedName>
</protein>
<dbReference type="SUPFAM" id="SSF53474">
    <property type="entry name" value="alpha/beta-Hydrolases"/>
    <property type="match status" value="1"/>
</dbReference>
<dbReference type="PANTHER" id="PTHR48081:SF33">
    <property type="entry name" value="KYNURENINE FORMAMIDASE"/>
    <property type="match status" value="1"/>
</dbReference>
<dbReference type="EMBL" id="UINC01094432">
    <property type="protein sequence ID" value="SVC49664.1"/>
    <property type="molecule type" value="Genomic_DNA"/>
</dbReference>
<feature type="domain" description="BD-FAE-like" evidence="2">
    <location>
        <begin position="82"/>
        <end position="188"/>
    </location>
</feature>
<dbReference type="AlphaFoldDB" id="A0A382ML09"/>
<evidence type="ECO:0000259" key="2">
    <source>
        <dbReference type="Pfam" id="PF20434"/>
    </source>
</evidence>
<proteinExistence type="predicted"/>
<dbReference type="PANTHER" id="PTHR48081">
    <property type="entry name" value="AB HYDROLASE SUPERFAMILY PROTEIN C4A8.06C"/>
    <property type="match status" value="1"/>
</dbReference>
<reference evidence="3" key="1">
    <citation type="submission" date="2018-05" db="EMBL/GenBank/DDBJ databases">
        <authorList>
            <person name="Lanie J.A."/>
            <person name="Ng W.-L."/>
            <person name="Kazmierczak K.M."/>
            <person name="Andrzejewski T.M."/>
            <person name="Davidsen T.M."/>
            <person name="Wayne K.J."/>
            <person name="Tettelin H."/>
            <person name="Glass J.I."/>
            <person name="Rusch D."/>
            <person name="Podicherti R."/>
            <person name="Tsui H.-C.T."/>
            <person name="Winkler M.E."/>
        </authorList>
    </citation>
    <scope>NUCLEOTIDE SEQUENCE</scope>
</reference>